<keyword evidence="3" id="KW-1185">Reference proteome</keyword>
<dbReference type="RefSeq" id="WP_216325405.1">
    <property type="nucleotide sequence ID" value="NZ_JAHKRT010000006.1"/>
</dbReference>
<evidence type="ECO:0000313" key="3">
    <source>
        <dbReference type="Proteomes" id="UP000776276"/>
    </source>
</evidence>
<evidence type="ECO:0000256" key="1">
    <source>
        <dbReference type="SAM" id="SignalP"/>
    </source>
</evidence>
<sequence length="128" mass="13342">MQNRALFRSASIAAVLLLSACGQPETITADEAPDDMKAALNAAKPVELPPAMTASKSYRCKDNSLVFVDFFAGDKQAIIHPGKKDATPITLKADEAGQPLTADGYTVKGSGATIQYAAPGKAEQSCKA</sequence>
<accession>A0ABS6BKC0</accession>
<proteinExistence type="predicted"/>
<dbReference type="Proteomes" id="UP000776276">
    <property type="component" value="Unassembled WGS sequence"/>
</dbReference>
<feature type="chain" id="PRO_5046898294" description="C-type lysozyme inhibitor domain-containing protein" evidence="1">
    <location>
        <begin position="21"/>
        <end position="128"/>
    </location>
</feature>
<comment type="caution">
    <text evidence="2">The sequence shown here is derived from an EMBL/GenBank/DDBJ whole genome shotgun (WGS) entry which is preliminary data.</text>
</comment>
<evidence type="ECO:0008006" key="4">
    <source>
        <dbReference type="Google" id="ProtNLM"/>
    </source>
</evidence>
<evidence type="ECO:0000313" key="2">
    <source>
        <dbReference type="EMBL" id="MBU3078725.1"/>
    </source>
</evidence>
<feature type="signal peptide" evidence="1">
    <location>
        <begin position="1"/>
        <end position="20"/>
    </location>
</feature>
<organism evidence="2 3">
    <name type="scientific">Sphingomonas quercus</name>
    <dbReference type="NCBI Taxonomy" id="2842451"/>
    <lineage>
        <taxon>Bacteria</taxon>
        <taxon>Pseudomonadati</taxon>
        <taxon>Pseudomonadota</taxon>
        <taxon>Alphaproteobacteria</taxon>
        <taxon>Sphingomonadales</taxon>
        <taxon>Sphingomonadaceae</taxon>
        <taxon>Sphingomonas</taxon>
    </lineage>
</organism>
<dbReference type="PROSITE" id="PS51257">
    <property type="entry name" value="PROKAR_LIPOPROTEIN"/>
    <property type="match status" value="1"/>
</dbReference>
<gene>
    <name evidence="2" type="ORF">KOF26_12685</name>
</gene>
<reference evidence="2 3" key="1">
    <citation type="submission" date="2021-06" db="EMBL/GenBank/DDBJ databases">
        <title>Sphingomonas sp. XMGL2, whole genome shotgun sequencing project.</title>
        <authorList>
            <person name="Zhao G."/>
            <person name="Shen L."/>
        </authorList>
    </citation>
    <scope>NUCLEOTIDE SEQUENCE [LARGE SCALE GENOMIC DNA]</scope>
    <source>
        <strain evidence="2 3">XMGL2</strain>
    </source>
</reference>
<keyword evidence="1" id="KW-0732">Signal</keyword>
<protein>
    <recommendedName>
        <fullName evidence="4">C-type lysozyme inhibitor domain-containing protein</fullName>
    </recommendedName>
</protein>
<dbReference type="EMBL" id="JAHKRT010000006">
    <property type="protein sequence ID" value="MBU3078725.1"/>
    <property type="molecule type" value="Genomic_DNA"/>
</dbReference>
<name>A0ABS6BKC0_9SPHN</name>